<dbReference type="InterPro" id="IPR054478">
    <property type="entry name" value="LTN1_UBC"/>
</dbReference>
<keyword evidence="1" id="KW-0863">Zinc-finger</keyword>
<dbReference type="GO" id="GO:0072344">
    <property type="term" value="P:rescue of stalled ribosome"/>
    <property type="evidence" value="ECO:0007669"/>
    <property type="project" value="UniProtKB-UniRule"/>
</dbReference>
<keyword evidence="1" id="KW-0479">Metal-binding</keyword>
<feature type="domain" description="E3 ubiquitin-protein ligase listerin HEAT repeat region" evidence="3">
    <location>
        <begin position="255"/>
        <end position="466"/>
    </location>
</feature>
<comment type="function">
    <text evidence="1">E3 ubiquitin-protein ligase. Component of the ribosome quality control complex (RQC), a ribosome-associated complex that mediates ubiquitination and extraction of incompletely synthesized nascent chains for proteasomal degradation.</text>
</comment>
<dbReference type="OrthoDB" id="6108at2759"/>
<gene>
    <name evidence="5" type="ORF">B0A49_07405</name>
</gene>
<keyword evidence="1" id="KW-0833">Ubl conjugation pathway</keyword>
<evidence type="ECO:0000259" key="4">
    <source>
        <dbReference type="Pfam" id="PF23009"/>
    </source>
</evidence>
<comment type="catalytic activity">
    <reaction evidence="1">
        <text>S-ubiquitinyl-[E2 ubiquitin-conjugating enzyme]-L-cysteine + [acceptor protein]-L-lysine = [E2 ubiquitin-conjugating enzyme]-L-cysteine + N(6)-ubiquitinyl-[acceptor protein]-L-lysine.</text>
        <dbReference type="EC" id="2.3.2.27"/>
    </reaction>
</comment>
<dbReference type="SUPFAM" id="SSF54928">
    <property type="entry name" value="RNA-binding domain, RBD"/>
    <property type="match status" value="1"/>
</dbReference>
<evidence type="ECO:0000259" key="3">
    <source>
        <dbReference type="Pfam" id="PF22999"/>
    </source>
</evidence>
<dbReference type="STRING" id="331657.A0A4V5NF13"/>
<name>A0A4V5NF13_9PEZI</name>
<evidence type="ECO:0000313" key="5">
    <source>
        <dbReference type="EMBL" id="TKA61009.1"/>
    </source>
</evidence>
<organism evidence="5 6">
    <name type="scientific">Cryomyces minteri</name>
    <dbReference type="NCBI Taxonomy" id="331657"/>
    <lineage>
        <taxon>Eukaryota</taxon>
        <taxon>Fungi</taxon>
        <taxon>Dikarya</taxon>
        <taxon>Ascomycota</taxon>
        <taxon>Pezizomycotina</taxon>
        <taxon>Dothideomycetes</taxon>
        <taxon>Dothideomycetes incertae sedis</taxon>
        <taxon>Cryomyces</taxon>
    </lineage>
</organism>
<accession>A0A4V5NF13</accession>
<dbReference type="Proteomes" id="UP000308768">
    <property type="component" value="Unassembled WGS sequence"/>
</dbReference>
<proteinExistence type="inferred from homology"/>
<comment type="caution">
    <text evidence="5">The sequence shown here is derived from an EMBL/GenBank/DDBJ whole genome shotgun (WGS) entry which is preliminary data.</text>
</comment>
<dbReference type="EC" id="2.3.2.27" evidence="1"/>
<dbReference type="GO" id="GO:0005829">
    <property type="term" value="C:cytosol"/>
    <property type="evidence" value="ECO:0007669"/>
    <property type="project" value="UniProtKB-UniRule"/>
</dbReference>
<feature type="domain" description="E3 ubiquitin-protein ligase listerin ubiquitin conjugating" evidence="4">
    <location>
        <begin position="481"/>
        <end position="562"/>
    </location>
</feature>
<comment type="pathway">
    <text evidence="1">Protein modification; protein ubiquitination.</text>
</comment>
<feature type="region of interest" description="Disordered" evidence="2">
    <location>
        <begin position="666"/>
        <end position="784"/>
    </location>
</feature>
<dbReference type="InterPro" id="IPR012677">
    <property type="entry name" value="Nucleotide-bd_a/b_plait_sf"/>
</dbReference>
<dbReference type="GO" id="GO:0061630">
    <property type="term" value="F:ubiquitin protein ligase activity"/>
    <property type="evidence" value="ECO:0007669"/>
    <property type="project" value="UniProtKB-UniRule"/>
</dbReference>
<sequence>MTSYVIKLIRSADVFDLLEYGEQAEIYYNVSLFVLLANDNLGLAGANDHFMAPGRTGDTISTVAYMTGLRQPLAGTKTITRTCNELVADLTGLDINGKPDECLKQLVLLNGIIQNQEDATESIAKQRVVFLVKHITSWLQDLTVHVAVKAETCRVLLALLPLMKDMYGSCDLTATESTIPLIHASLKLFAMLRILQSDGETNDDLVDAWKECQADAAKGLIALLKRSQSVPDDFHQPLRMVNELLARQISKLSTAHLEQPHELYPLLYVESRPVQQTAFEILHKQIPTAQEQISFDAALEKKVANLPEELLSLVIEAPTIASIADASFERSIPLQLRGYLFSWILIFDHFVGSSYKVKTDYIENIKDGGYLAGLLDFTFDFLGHARGRPVDASKFDISSYTPDTESSPEKDTQWLLTHLYYLSLKHTSNLAKTWWIDCRSRQKVISVESWTERFISPTIVADALTSASEWAAAQDNPDEALTVKVSPRVREVTSSYVLDEQNLVFLIRLPSAFPLKQATCEGVNRVAISEQKWQSWLRNCQGVIAFSNNSLPEGLASIRRNILGTLKGQSDAYQPPAAILVNLSHSYNAPRNFRSIMSSRGGTTLYVTGFGHGTRARDLAHEFERFAFVEYESRRDADDAYYDMHNRRIGRDDLIKIEWARTPPSASWRFDSGASRDGRDGGRDSRDGGRPSRRERSPRRSGRSQSPPRRSRDEYSPRKDDRRERDYERRERDRTRSPDDHDRDMKDVRDPDEEHEHENGTNGDEKKVPIESPPPAHDELDTAE</sequence>
<evidence type="ECO:0000313" key="6">
    <source>
        <dbReference type="Proteomes" id="UP000308768"/>
    </source>
</evidence>
<keyword evidence="1" id="KW-0808">Transferase</keyword>
<dbReference type="GO" id="GO:0043023">
    <property type="term" value="F:ribosomal large subunit binding"/>
    <property type="evidence" value="ECO:0007669"/>
    <property type="project" value="TreeGrafter"/>
</dbReference>
<keyword evidence="6" id="KW-1185">Reference proteome</keyword>
<dbReference type="Gene3D" id="3.30.70.330">
    <property type="match status" value="1"/>
</dbReference>
<evidence type="ECO:0000256" key="1">
    <source>
        <dbReference type="RuleBase" id="RU367090"/>
    </source>
</evidence>
<dbReference type="AlphaFoldDB" id="A0A4V5NF13"/>
<dbReference type="GO" id="GO:1990116">
    <property type="term" value="P:ribosome-associated ubiquitin-dependent protein catabolic process"/>
    <property type="evidence" value="ECO:0007669"/>
    <property type="project" value="UniProtKB-UniRule"/>
</dbReference>
<evidence type="ECO:0000256" key="2">
    <source>
        <dbReference type="SAM" id="MobiDB-lite"/>
    </source>
</evidence>
<comment type="similarity">
    <text evidence="1">Belongs to the LTN1 family.</text>
</comment>
<dbReference type="PANTHER" id="PTHR12389:SF0">
    <property type="entry name" value="E3 UBIQUITIN-PROTEIN LIGASE LISTERIN"/>
    <property type="match status" value="1"/>
</dbReference>
<dbReference type="GO" id="GO:0003676">
    <property type="term" value="F:nucleic acid binding"/>
    <property type="evidence" value="ECO:0007669"/>
    <property type="project" value="InterPro"/>
</dbReference>
<dbReference type="GO" id="GO:0016567">
    <property type="term" value="P:protein ubiquitination"/>
    <property type="evidence" value="ECO:0007669"/>
    <property type="project" value="UniProtKB-UniPathway"/>
</dbReference>
<protein>
    <recommendedName>
        <fullName evidence="1">E3 ubiquitin-protein ligase listerin</fullName>
        <ecNumber evidence="1">2.3.2.27</ecNumber>
    </recommendedName>
    <alternativeName>
        <fullName evidence="1">RING-type E3 ubiquitin transferase listerin</fullName>
    </alternativeName>
</protein>
<dbReference type="UniPathway" id="UPA00143"/>
<reference evidence="5 6" key="1">
    <citation type="submission" date="2017-03" db="EMBL/GenBank/DDBJ databases">
        <title>Genomes of endolithic fungi from Antarctica.</title>
        <authorList>
            <person name="Coleine C."/>
            <person name="Masonjones S."/>
            <person name="Stajich J.E."/>
        </authorList>
    </citation>
    <scope>NUCLEOTIDE SEQUENCE [LARGE SCALE GENOMIC DNA]</scope>
    <source>
        <strain evidence="5 6">CCFEE 5187</strain>
    </source>
</reference>
<feature type="compositionally biased region" description="Basic and acidic residues" evidence="2">
    <location>
        <begin position="710"/>
        <end position="769"/>
    </location>
</feature>
<dbReference type="Pfam" id="PF22999">
    <property type="entry name" value="LTN1_E3_ligase_6th"/>
    <property type="match status" value="1"/>
</dbReference>
<dbReference type="PANTHER" id="PTHR12389">
    <property type="entry name" value="ZINC FINGER PROTEIN 294"/>
    <property type="match status" value="1"/>
</dbReference>
<dbReference type="EMBL" id="NAJN01001825">
    <property type="protein sequence ID" value="TKA61009.1"/>
    <property type="molecule type" value="Genomic_DNA"/>
</dbReference>
<dbReference type="GO" id="GO:0008270">
    <property type="term" value="F:zinc ion binding"/>
    <property type="evidence" value="ECO:0007669"/>
    <property type="project" value="UniProtKB-KW"/>
</dbReference>
<dbReference type="Pfam" id="PF23009">
    <property type="entry name" value="UBC_like"/>
    <property type="match status" value="1"/>
</dbReference>
<dbReference type="GO" id="GO:1990112">
    <property type="term" value="C:RQC complex"/>
    <property type="evidence" value="ECO:0007669"/>
    <property type="project" value="UniProtKB-UniRule"/>
</dbReference>
<dbReference type="InterPro" id="IPR035979">
    <property type="entry name" value="RBD_domain_sf"/>
</dbReference>
<comment type="subunit">
    <text evidence="1">Component of the ribosome quality control complex (RQC).</text>
</comment>
<keyword evidence="1" id="KW-0862">Zinc</keyword>
<dbReference type="InterPro" id="IPR039795">
    <property type="entry name" value="LTN1/Rkr1"/>
</dbReference>
<dbReference type="InterPro" id="IPR054477">
    <property type="entry name" value="LTN1_E3_ligase_6th"/>
</dbReference>
<feature type="compositionally biased region" description="Basic and acidic residues" evidence="2">
    <location>
        <begin position="674"/>
        <end position="695"/>
    </location>
</feature>